<gene>
    <name evidence="3" type="ORF">EV421DRAFT_489434</name>
</gene>
<keyword evidence="1" id="KW-0175">Coiled coil</keyword>
<proteinExistence type="predicted"/>
<feature type="compositionally biased region" description="Low complexity" evidence="2">
    <location>
        <begin position="8"/>
        <end position="18"/>
    </location>
</feature>
<protein>
    <submittedName>
        <fullName evidence="3">Uncharacterized protein</fullName>
    </submittedName>
</protein>
<comment type="caution">
    <text evidence="3">The sequence shown here is derived from an EMBL/GenBank/DDBJ whole genome shotgun (WGS) entry which is preliminary data.</text>
</comment>
<feature type="region of interest" description="Disordered" evidence="2">
    <location>
        <begin position="842"/>
        <end position="861"/>
    </location>
</feature>
<reference evidence="3" key="1">
    <citation type="submission" date="2023-06" db="EMBL/GenBank/DDBJ databases">
        <authorList>
            <consortium name="Lawrence Berkeley National Laboratory"/>
            <person name="Ahrendt S."/>
            <person name="Sahu N."/>
            <person name="Indic B."/>
            <person name="Wong-Bajracharya J."/>
            <person name="Merenyi Z."/>
            <person name="Ke H.-M."/>
            <person name="Monk M."/>
            <person name="Kocsube S."/>
            <person name="Drula E."/>
            <person name="Lipzen A."/>
            <person name="Balint B."/>
            <person name="Henrissat B."/>
            <person name="Andreopoulos B."/>
            <person name="Martin F.M."/>
            <person name="Harder C.B."/>
            <person name="Rigling D."/>
            <person name="Ford K.L."/>
            <person name="Foster G.D."/>
            <person name="Pangilinan J."/>
            <person name="Papanicolaou A."/>
            <person name="Barry K."/>
            <person name="LaButti K."/>
            <person name="Viragh M."/>
            <person name="Koriabine M."/>
            <person name="Yan M."/>
            <person name="Riley R."/>
            <person name="Champramary S."/>
            <person name="Plett K.L."/>
            <person name="Tsai I.J."/>
            <person name="Slot J."/>
            <person name="Sipos G."/>
            <person name="Plett J."/>
            <person name="Nagy L.G."/>
            <person name="Grigoriev I.V."/>
        </authorList>
    </citation>
    <scope>NUCLEOTIDE SEQUENCE</scope>
    <source>
        <strain evidence="3">FPL87.14</strain>
    </source>
</reference>
<feature type="coiled-coil region" evidence="1">
    <location>
        <begin position="807"/>
        <end position="834"/>
    </location>
</feature>
<organism evidence="3 4">
    <name type="scientific">Armillaria borealis</name>
    <dbReference type="NCBI Taxonomy" id="47425"/>
    <lineage>
        <taxon>Eukaryota</taxon>
        <taxon>Fungi</taxon>
        <taxon>Dikarya</taxon>
        <taxon>Basidiomycota</taxon>
        <taxon>Agaricomycotina</taxon>
        <taxon>Agaricomycetes</taxon>
        <taxon>Agaricomycetidae</taxon>
        <taxon>Agaricales</taxon>
        <taxon>Marasmiineae</taxon>
        <taxon>Physalacriaceae</taxon>
        <taxon>Armillaria</taxon>
    </lineage>
</organism>
<feature type="compositionally biased region" description="Low complexity" evidence="2">
    <location>
        <begin position="178"/>
        <end position="191"/>
    </location>
</feature>
<name>A0AA39JMJ4_9AGAR</name>
<evidence type="ECO:0000256" key="2">
    <source>
        <dbReference type="SAM" id="MobiDB-lite"/>
    </source>
</evidence>
<accession>A0AA39JMJ4</accession>
<feature type="region of interest" description="Disordered" evidence="2">
    <location>
        <begin position="344"/>
        <end position="405"/>
    </location>
</feature>
<dbReference type="AlphaFoldDB" id="A0AA39JMJ4"/>
<feature type="region of interest" description="Disordered" evidence="2">
    <location>
        <begin position="655"/>
        <end position="696"/>
    </location>
</feature>
<feature type="region of interest" description="Disordered" evidence="2">
    <location>
        <begin position="1"/>
        <end position="23"/>
    </location>
</feature>
<keyword evidence="4" id="KW-1185">Reference proteome</keyword>
<feature type="region of interest" description="Disordered" evidence="2">
    <location>
        <begin position="432"/>
        <end position="477"/>
    </location>
</feature>
<dbReference type="EMBL" id="JAUEPT010000020">
    <property type="protein sequence ID" value="KAK0444084.1"/>
    <property type="molecule type" value="Genomic_DNA"/>
</dbReference>
<evidence type="ECO:0000256" key="1">
    <source>
        <dbReference type="SAM" id="Coils"/>
    </source>
</evidence>
<sequence>MMAESGRRVSISQSSPSSTKLPDVQIEQMSPEVLAEFFINSLPQYRSVVTVLADFTRAYRMNGKAFLAISRNDIETLLQVQAPSVVDALTRLQGVTTGQRRPERRPKLQLTAVFHDLEGRIPSAREISSDGGTRDELSALEGHDEQWVFNDELIPHTDGDILFSTTTGVPAEDDRLVSPSASTPSSSPRSVPIIFDTSPDMTISPSTFISPQTIINSRDAEFFTAPGGHTYPGMPKEEHEESQITDIAGLKLIPIDETLSYGRPIDAHDATARTGLSVPETEEFRLGNTTHLGTGGDRCIDISSGEANRNESLADWIDPDRLGVFGGQDVHEIKANAEVGQSASSTCLSHDQLSSTPQNNSNDPSRLTGNPWLAPPVELSNNSSLPQEPRLPFSPTSDDKYNSSFDRCEDYGLNVSPDSSAIEQHALVISEHGSRDSPNQLPSSFDADEQIKGNSHSSYKSDELANTAVPSDPPPFFDDIPLSSSFSHEPSDSARYVATISPTAAATKGTDDSPVTISPTGINASYRIAAPCLPSPGFMSKNAIHIAGDIASRSDADAMIPPIAIHASIGSNAPSAEHMLGGPIVTTDSEKMSPNLDVANSSFYSPDAPLLVNLHPIDEDPPEDDGFALVALNFSASTGDTLLELGNWIVVPRPSAEESHHSPPPPEVYPAPAMPPTEASRHPSVEELDSGVAPAPAAGTSFTYQFQGLPEIPCVPLFHDGELELGLSTQIVRSRGAGKESAFPSHKWETDERPFFGQSHASPSLLERRISKSRKGKGKERHDTTYQDKIVQTDAPPVDPSVEDPRIVQLSGKVNRLQQEVATLKAENENLKRQTLWSKFFSRPPLKEPSSQPTSGNGRDVIRISTFPDLRFVTV</sequence>
<evidence type="ECO:0000313" key="4">
    <source>
        <dbReference type="Proteomes" id="UP001175226"/>
    </source>
</evidence>
<feature type="compositionally biased region" description="Pro residues" evidence="2">
    <location>
        <begin position="662"/>
        <end position="675"/>
    </location>
</feature>
<evidence type="ECO:0000313" key="3">
    <source>
        <dbReference type="EMBL" id="KAK0444084.1"/>
    </source>
</evidence>
<feature type="compositionally biased region" description="Polar residues" evidence="2">
    <location>
        <begin position="344"/>
        <end position="368"/>
    </location>
</feature>
<feature type="region of interest" description="Disordered" evidence="2">
    <location>
        <begin position="164"/>
        <end position="191"/>
    </location>
</feature>
<dbReference type="Proteomes" id="UP001175226">
    <property type="component" value="Unassembled WGS sequence"/>
</dbReference>